<name>A0ABX7T181_9FLAO</name>
<evidence type="ECO:0000256" key="1">
    <source>
        <dbReference type="SAM" id="MobiDB-lite"/>
    </source>
</evidence>
<protein>
    <submittedName>
        <fullName evidence="3">DUF2807 domain-containing protein</fullName>
    </submittedName>
</protein>
<accession>A0ABX7T181</accession>
<sequence length="217" mass="22826">MLNKVNGNRNVVTEERKVNENFSGIKVSTGIDLYITQGNTNEVTIEADENLHDIIITEVNDGILKIYSEKNIWRAKAKKAHVTIKNLNLLKATSGSHVYGKGVIETQEMSIAATSGAGINLEIETQSVETAATSGAKINIAGTTTNHASSATSGSSIDAYDLKSANVIVKATSGAGINIFATDKIEAKATSGGDIDFKGNPQKVIKKSSSGGSISKK</sequence>
<dbReference type="EMBL" id="CP071795">
    <property type="protein sequence ID" value="QTD39255.1"/>
    <property type="molecule type" value="Genomic_DNA"/>
</dbReference>
<keyword evidence="4" id="KW-1185">Reference proteome</keyword>
<feature type="compositionally biased region" description="Low complexity" evidence="1">
    <location>
        <begin position="207"/>
        <end position="217"/>
    </location>
</feature>
<feature type="region of interest" description="Disordered" evidence="1">
    <location>
        <begin position="191"/>
        <end position="217"/>
    </location>
</feature>
<proteinExistence type="predicted"/>
<dbReference type="InterPro" id="IPR021255">
    <property type="entry name" value="DUF2807"/>
</dbReference>
<evidence type="ECO:0000259" key="2">
    <source>
        <dbReference type="Pfam" id="PF10988"/>
    </source>
</evidence>
<evidence type="ECO:0000313" key="4">
    <source>
        <dbReference type="Proteomes" id="UP000663935"/>
    </source>
</evidence>
<dbReference type="Pfam" id="PF10988">
    <property type="entry name" value="DUF2807"/>
    <property type="match status" value="1"/>
</dbReference>
<reference evidence="3 4" key="1">
    <citation type="submission" date="2021-03" db="EMBL/GenBank/DDBJ databases">
        <title>Complete genome of Polaribacter_sp.G4M1.</title>
        <authorList>
            <person name="Jeong S.W."/>
            <person name="Bae J.W."/>
        </authorList>
    </citation>
    <scope>NUCLEOTIDE SEQUENCE [LARGE SCALE GENOMIC DNA]</scope>
    <source>
        <strain evidence="3 4">G4M1</strain>
    </source>
</reference>
<evidence type="ECO:0000313" key="3">
    <source>
        <dbReference type="EMBL" id="QTD39255.1"/>
    </source>
</evidence>
<feature type="domain" description="Putative auto-transporter adhesin head GIN" evidence="2">
    <location>
        <begin position="21"/>
        <end position="201"/>
    </location>
</feature>
<dbReference type="Gene3D" id="2.160.20.120">
    <property type="match status" value="1"/>
</dbReference>
<organism evidence="3 4">
    <name type="scientific">Polaribacter batillariae</name>
    <dbReference type="NCBI Taxonomy" id="2808900"/>
    <lineage>
        <taxon>Bacteria</taxon>
        <taxon>Pseudomonadati</taxon>
        <taxon>Bacteroidota</taxon>
        <taxon>Flavobacteriia</taxon>
        <taxon>Flavobacteriales</taxon>
        <taxon>Flavobacteriaceae</taxon>
    </lineage>
</organism>
<dbReference type="Proteomes" id="UP000663935">
    <property type="component" value="Chromosome"/>
</dbReference>
<gene>
    <name evidence="3" type="ORF">JL193_02660</name>
</gene>